<dbReference type="EMBL" id="JAEUAH010000008">
    <property type="protein sequence ID" value="MBM0650514.1"/>
    <property type="molecule type" value="Genomic_DNA"/>
</dbReference>
<comment type="caution">
    <text evidence="1">The sequence shown here is derived from an EMBL/GenBank/DDBJ whole genome shotgun (WGS) entry which is preliminary data.</text>
</comment>
<reference evidence="1 2" key="1">
    <citation type="submission" date="2021-01" db="EMBL/GenBank/DDBJ databases">
        <title>Evidence that Capnocytophaga endodontalis is a later homotypic synonym for Capnocytophaga genospecies AHN8471, and request for opinion on proposed recognition of strain AHN8471 as type strain of the species.</title>
        <authorList>
            <person name="Nicholson A.C."/>
            <person name="Hopper C.L."/>
            <person name="Gulvik C.A."/>
            <person name="Mcquiston J.R."/>
            <person name="Lau E.F."/>
        </authorList>
    </citation>
    <scope>NUCLEOTIDE SEQUENCE [LARGE SCALE GENOMIC DNA]</scope>
    <source>
        <strain evidence="1 2">AHN9576</strain>
    </source>
</reference>
<dbReference type="Proteomes" id="UP000603506">
    <property type="component" value="Unassembled WGS sequence"/>
</dbReference>
<sequence>MRKLGKERVVMGFDDWGMGDNEFFGEDNNKILPKRRTFEIIHIFGKV</sequence>
<keyword evidence="2" id="KW-1185">Reference proteome</keyword>
<name>A0ABS1YVS3_9FLAO</name>
<protein>
    <submittedName>
        <fullName evidence="1">Uncharacterized protein</fullName>
    </submittedName>
</protein>
<gene>
    <name evidence="1" type="ORF">JNB19_07065</name>
</gene>
<proteinExistence type="predicted"/>
<organism evidence="1 2">
    <name type="scientific">Capnocytophaga genosp. AHN8471</name>
    <dbReference type="NCBI Taxonomy" id="327574"/>
    <lineage>
        <taxon>Bacteria</taxon>
        <taxon>Pseudomonadati</taxon>
        <taxon>Bacteroidota</taxon>
        <taxon>Flavobacteriia</taxon>
        <taxon>Flavobacteriales</taxon>
        <taxon>Flavobacteriaceae</taxon>
        <taxon>Capnocytophaga</taxon>
    </lineage>
</organism>
<evidence type="ECO:0000313" key="1">
    <source>
        <dbReference type="EMBL" id="MBM0650514.1"/>
    </source>
</evidence>
<evidence type="ECO:0000313" key="2">
    <source>
        <dbReference type="Proteomes" id="UP000603506"/>
    </source>
</evidence>
<dbReference type="RefSeq" id="WP_198475685.1">
    <property type="nucleotide sequence ID" value="NZ_JAESPH010000021.1"/>
</dbReference>
<accession>A0ABS1YVS3</accession>